<accession>A0ABU1TUE1</accession>
<dbReference type="PROSITE" id="PS51257">
    <property type="entry name" value="PROKAR_LIPOPROTEIN"/>
    <property type="match status" value="1"/>
</dbReference>
<evidence type="ECO:0008006" key="3">
    <source>
        <dbReference type="Google" id="ProtNLM"/>
    </source>
</evidence>
<dbReference type="EMBL" id="JAVDVI010000021">
    <property type="protein sequence ID" value="MDR6969456.1"/>
    <property type="molecule type" value="Genomic_DNA"/>
</dbReference>
<gene>
    <name evidence="1" type="ORF">J2X31_003487</name>
</gene>
<keyword evidence="2" id="KW-1185">Reference proteome</keyword>
<sequence>MYKGKLPIFLLFFIVLSCGITKQKYVIDDYTIVPNAKEVLGNKGLSAFVFENNKKLLPFQQFITNKFKLDSYQEKEFWVTIDGDKYKIILYDNDELIKYINTSDFTLANQNPDVVNVGSTADFIALSMISSRNEDCLAEGSLYENIAVKYLKQLKDDYLSNDR</sequence>
<proteinExistence type="predicted"/>
<evidence type="ECO:0000313" key="2">
    <source>
        <dbReference type="Proteomes" id="UP001255185"/>
    </source>
</evidence>
<evidence type="ECO:0000313" key="1">
    <source>
        <dbReference type="EMBL" id="MDR6969456.1"/>
    </source>
</evidence>
<reference evidence="1 2" key="1">
    <citation type="submission" date="2023-07" db="EMBL/GenBank/DDBJ databases">
        <title>Sorghum-associated microbial communities from plants grown in Nebraska, USA.</title>
        <authorList>
            <person name="Schachtman D."/>
        </authorList>
    </citation>
    <scope>NUCLEOTIDE SEQUENCE [LARGE SCALE GENOMIC DNA]</scope>
    <source>
        <strain evidence="1 2">3773</strain>
    </source>
</reference>
<name>A0ABU1TUE1_9FLAO</name>
<organism evidence="1 2">
    <name type="scientific">Flavobacterium arsenatis</name>
    <dbReference type="NCBI Taxonomy" id="1484332"/>
    <lineage>
        <taxon>Bacteria</taxon>
        <taxon>Pseudomonadati</taxon>
        <taxon>Bacteroidota</taxon>
        <taxon>Flavobacteriia</taxon>
        <taxon>Flavobacteriales</taxon>
        <taxon>Flavobacteriaceae</taxon>
        <taxon>Flavobacterium</taxon>
    </lineage>
</organism>
<comment type="caution">
    <text evidence="1">The sequence shown here is derived from an EMBL/GenBank/DDBJ whole genome shotgun (WGS) entry which is preliminary data.</text>
</comment>
<dbReference type="Proteomes" id="UP001255185">
    <property type="component" value="Unassembled WGS sequence"/>
</dbReference>
<protein>
    <recommendedName>
        <fullName evidence="3">Lipoprotein</fullName>
    </recommendedName>
</protein>